<dbReference type="Pfam" id="PF01841">
    <property type="entry name" value="Transglut_core"/>
    <property type="match status" value="1"/>
</dbReference>
<sequence length="989" mass="108719">MEFVIPSKKEVWKARVLAAACRDFEELLARPAGRHAEEAEDLLSAPFRELAQKDSAWEGLDEAEIATAAPLLLGPRGLLELTESAGNDNGGGCVLFRRSALEATARFLDLYGARRAASPTLRRRSLRVAEACLSIFRNDVDNKVGLNALLCMLKTFEVPDIPLPADGLGDELLRELKLRHSKLTAGQNSMLHRVLAVLADARAAAGRPVRGGSGPIGLVCELRTRLLGTLQRETALSKPTLELVTGLLESASVLLRRHAAEFSEEELQRLYNIATSVALEESPSTRLGPRRAALQLFQDHAFVFRRLFAREALVVTERKPGDRALAAGTPSDAERRGKGKLKWDEGFAIAAEDAGHHRRVAARRRLGGPRHADRRVAGANPRRCIKRHARAEVRQGSPCGPNEVPWPSEDGAFHCEAFEEAWKRAEAFLNDNMPPWDLLNRGTLQLGLLPATVTQALQVRQNFSWAAEVPEEIWLNYVLPYASVNEARTDWRRLLFEALKIDAAKRSLAEVTQLVNEKLWSAVRNDTTIVFKAQQTPLIYDTMSAIAFGYASCTGLSIMFLDALRSVGVPARLVGTPAWHGTFADGNHNWVEIWLGHGSGLFGEAWTFLEASPAGPGEHLLNPCDKWFCNPSHFDGKTMSFAAKFDREKEKFNYYPMALSDGVLNDLDARKVTDLAEASRKRPLEEADEAPPPEAEVVRGWYPHFHELVLRPSGPEKLTGARGLGALVPAVARLEGPAVVLEILEVILDAAEAAVVPFTEAVEEEDPDPADAPATPAASTGAASTSAAGQRLTATALPELAEALSRAIPTVSRWLTGTQWVRLLAVGIQLFRGFHRVFTKRRPLVAQAVAHLLSVFRAASKEEREESATSLEPYEALVAQGITLMVTEDESLQGLWELILNHLEHEKRLEEVQLLADSLTRNILMLARQGETARSQPGRNRDGNGATLASVVRQEQDFSKVNGCLACPLQTSTAILQRMVQLLWQLKDL</sequence>
<feature type="region of interest" description="Disordered" evidence="1">
    <location>
        <begin position="761"/>
        <end position="787"/>
    </location>
</feature>
<organism evidence="3 4">
    <name type="scientific">Durusdinium trenchii</name>
    <dbReference type="NCBI Taxonomy" id="1381693"/>
    <lineage>
        <taxon>Eukaryota</taxon>
        <taxon>Sar</taxon>
        <taxon>Alveolata</taxon>
        <taxon>Dinophyceae</taxon>
        <taxon>Suessiales</taxon>
        <taxon>Symbiodiniaceae</taxon>
        <taxon>Durusdinium</taxon>
    </lineage>
</organism>
<keyword evidence="4" id="KW-1185">Reference proteome</keyword>
<dbReference type="InterPro" id="IPR038765">
    <property type="entry name" value="Papain-like_cys_pep_sf"/>
</dbReference>
<evidence type="ECO:0000313" key="3">
    <source>
        <dbReference type="EMBL" id="CAK8999136.1"/>
    </source>
</evidence>
<evidence type="ECO:0000259" key="2">
    <source>
        <dbReference type="Pfam" id="PF01841"/>
    </source>
</evidence>
<gene>
    <name evidence="3" type="ORF">CCMP2556_LOCUS5537</name>
</gene>
<dbReference type="Proteomes" id="UP001642484">
    <property type="component" value="Unassembled WGS sequence"/>
</dbReference>
<protein>
    <recommendedName>
        <fullName evidence="2">Transglutaminase-like domain-containing protein</fullName>
    </recommendedName>
</protein>
<evidence type="ECO:0000256" key="1">
    <source>
        <dbReference type="SAM" id="MobiDB-lite"/>
    </source>
</evidence>
<dbReference type="PANTHER" id="PTHR35532">
    <property type="entry name" value="SIMILAR TO POLYHYDROXYALKANOATE DEPOLYMERASE"/>
    <property type="match status" value="1"/>
</dbReference>
<dbReference type="PANTHER" id="PTHR35532:SF5">
    <property type="entry name" value="CARBOHYDRATE-BINDING DOMAIN-CONTAINING PROTEIN"/>
    <property type="match status" value="1"/>
</dbReference>
<reference evidence="3 4" key="1">
    <citation type="submission" date="2024-02" db="EMBL/GenBank/DDBJ databases">
        <authorList>
            <person name="Chen Y."/>
            <person name="Shah S."/>
            <person name="Dougan E. K."/>
            <person name="Thang M."/>
            <person name="Chan C."/>
        </authorList>
    </citation>
    <scope>NUCLEOTIDE SEQUENCE [LARGE SCALE GENOMIC DNA]</scope>
</reference>
<feature type="compositionally biased region" description="Low complexity" evidence="1">
    <location>
        <begin position="771"/>
        <end position="787"/>
    </location>
</feature>
<name>A0ABP0I999_9DINO</name>
<dbReference type="InterPro" id="IPR002931">
    <property type="entry name" value="Transglutaminase-like"/>
</dbReference>
<dbReference type="Gene3D" id="3.10.620.30">
    <property type="match status" value="1"/>
</dbReference>
<feature type="domain" description="Transglutaminase-like" evidence="2">
    <location>
        <begin position="519"/>
        <end position="596"/>
    </location>
</feature>
<dbReference type="EMBL" id="CAXAMN010002325">
    <property type="protein sequence ID" value="CAK8999136.1"/>
    <property type="molecule type" value="Genomic_DNA"/>
</dbReference>
<evidence type="ECO:0000313" key="4">
    <source>
        <dbReference type="Proteomes" id="UP001642484"/>
    </source>
</evidence>
<comment type="caution">
    <text evidence="3">The sequence shown here is derived from an EMBL/GenBank/DDBJ whole genome shotgun (WGS) entry which is preliminary data.</text>
</comment>
<proteinExistence type="predicted"/>
<dbReference type="SUPFAM" id="SSF54001">
    <property type="entry name" value="Cysteine proteinases"/>
    <property type="match status" value="1"/>
</dbReference>
<accession>A0ABP0I999</accession>